<organism evidence="11 12">
    <name type="scientific">Oceanicoccus sagamiensis</name>
    <dbReference type="NCBI Taxonomy" id="716816"/>
    <lineage>
        <taxon>Bacteria</taxon>
        <taxon>Pseudomonadati</taxon>
        <taxon>Pseudomonadota</taxon>
        <taxon>Gammaproteobacteria</taxon>
        <taxon>Cellvibrionales</taxon>
        <taxon>Spongiibacteraceae</taxon>
        <taxon>Oceanicoccus</taxon>
    </lineage>
</organism>
<feature type="transmembrane region" description="Helical" evidence="7">
    <location>
        <begin position="217"/>
        <end position="233"/>
    </location>
</feature>
<dbReference type="InterPro" id="IPR005467">
    <property type="entry name" value="His_kinase_dom"/>
</dbReference>
<keyword evidence="3 5" id="KW-0597">Phosphoprotein</keyword>
<proteinExistence type="predicted"/>
<dbReference type="PRINTS" id="PR00344">
    <property type="entry name" value="BCTRLSENSOR"/>
</dbReference>
<dbReference type="Pfam" id="PF07696">
    <property type="entry name" value="7TMR-DISMED2"/>
    <property type="match status" value="1"/>
</dbReference>
<dbReference type="CDD" id="cd17546">
    <property type="entry name" value="REC_hyHK_CKI1_RcsC-like"/>
    <property type="match status" value="1"/>
</dbReference>
<dbReference type="SUPFAM" id="SSF55874">
    <property type="entry name" value="ATPase domain of HSP90 chaperone/DNA topoisomerase II/histidine kinase"/>
    <property type="match status" value="1"/>
</dbReference>
<evidence type="ECO:0000313" key="12">
    <source>
        <dbReference type="Proteomes" id="UP000193450"/>
    </source>
</evidence>
<dbReference type="InterPro" id="IPR001789">
    <property type="entry name" value="Sig_transdc_resp-reg_receiver"/>
</dbReference>
<dbReference type="InterPro" id="IPR036097">
    <property type="entry name" value="HisK_dim/P_sf"/>
</dbReference>
<evidence type="ECO:0000256" key="8">
    <source>
        <dbReference type="SAM" id="SignalP"/>
    </source>
</evidence>
<protein>
    <recommendedName>
        <fullName evidence="2">histidine kinase</fullName>
        <ecNumber evidence="2">2.7.13.3</ecNumber>
    </recommendedName>
</protein>
<feature type="modified residue" description="4-aspartylphosphate" evidence="5">
    <location>
        <position position="881"/>
    </location>
</feature>
<dbReference type="SMART" id="SM00448">
    <property type="entry name" value="REC"/>
    <property type="match status" value="2"/>
</dbReference>
<dbReference type="Pfam" id="PF02518">
    <property type="entry name" value="HATPase_c"/>
    <property type="match status" value="1"/>
</dbReference>
<dbReference type="PANTHER" id="PTHR45339">
    <property type="entry name" value="HYBRID SIGNAL TRANSDUCTION HISTIDINE KINASE J"/>
    <property type="match status" value="1"/>
</dbReference>
<dbReference type="InterPro" id="IPR011006">
    <property type="entry name" value="CheY-like_superfamily"/>
</dbReference>
<dbReference type="SMART" id="SM00388">
    <property type="entry name" value="HisKA"/>
    <property type="match status" value="1"/>
</dbReference>
<dbReference type="RefSeq" id="WP_085759697.1">
    <property type="nucleotide sequence ID" value="NZ_CP019343.1"/>
</dbReference>
<feature type="transmembrane region" description="Helical" evidence="7">
    <location>
        <begin position="341"/>
        <end position="365"/>
    </location>
</feature>
<dbReference type="InterPro" id="IPR004358">
    <property type="entry name" value="Sig_transdc_His_kin-like_C"/>
</dbReference>
<reference evidence="11 12" key="1">
    <citation type="submission" date="2016-11" db="EMBL/GenBank/DDBJ databases">
        <title>Trade-off between light-utilization and light-protection in marine flavobacteria.</title>
        <authorList>
            <person name="Kumagai Y."/>
        </authorList>
    </citation>
    <scope>NUCLEOTIDE SEQUENCE [LARGE SCALE GENOMIC DNA]</scope>
    <source>
        <strain evidence="11 12">NBRC 107125</strain>
    </source>
</reference>
<dbReference type="PANTHER" id="PTHR45339:SF5">
    <property type="entry name" value="HISTIDINE KINASE"/>
    <property type="match status" value="1"/>
</dbReference>
<keyword evidence="6" id="KW-0175">Coiled coil</keyword>
<evidence type="ECO:0000256" key="5">
    <source>
        <dbReference type="PROSITE-ProRule" id="PRU00169"/>
    </source>
</evidence>
<feature type="domain" description="Response regulatory" evidence="10">
    <location>
        <begin position="692"/>
        <end position="811"/>
    </location>
</feature>
<evidence type="ECO:0000256" key="4">
    <source>
        <dbReference type="ARBA" id="ARBA00023012"/>
    </source>
</evidence>
<feature type="chain" id="PRO_5013231193" description="histidine kinase" evidence="8">
    <location>
        <begin position="22"/>
        <end position="964"/>
    </location>
</feature>
<comment type="caution">
    <text evidence="5">Lacks conserved residue(s) required for the propagation of feature annotation.</text>
</comment>
<feature type="domain" description="Histidine kinase" evidence="9">
    <location>
        <begin position="450"/>
        <end position="672"/>
    </location>
</feature>
<evidence type="ECO:0000256" key="7">
    <source>
        <dbReference type="SAM" id="Phobius"/>
    </source>
</evidence>
<dbReference type="GO" id="GO:0000155">
    <property type="term" value="F:phosphorelay sensor kinase activity"/>
    <property type="evidence" value="ECO:0007669"/>
    <property type="project" value="InterPro"/>
</dbReference>
<dbReference type="KEGG" id="osg:BST96_16215"/>
<evidence type="ECO:0000259" key="10">
    <source>
        <dbReference type="PROSITE" id="PS50110"/>
    </source>
</evidence>
<dbReference type="CDD" id="cd00082">
    <property type="entry name" value="HisKA"/>
    <property type="match status" value="1"/>
</dbReference>
<dbReference type="PROSITE" id="PS50110">
    <property type="entry name" value="RESPONSE_REGULATORY"/>
    <property type="match status" value="2"/>
</dbReference>
<keyword evidence="7" id="KW-0812">Transmembrane</keyword>
<keyword evidence="12" id="KW-1185">Reference proteome</keyword>
<dbReference type="Gene3D" id="3.30.565.10">
    <property type="entry name" value="Histidine kinase-like ATPase, C-terminal domain"/>
    <property type="match status" value="1"/>
</dbReference>
<dbReference type="PROSITE" id="PS50109">
    <property type="entry name" value="HIS_KIN"/>
    <property type="match status" value="1"/>
</dbReference>
<dbReference type="SMART" id="SM00387">
    <property type="entry name" value="HATPase_c"/>
    <property type="match status" value="1"/>
</dbReference>
<dbReference type="SUPFAM" id="SSF47384">
    <property type="entry name" value="Homodimeric domain of signal transducing histidine kinase"/>
    <property type="match status" value="1"/>
</dbReference>
<evidence type="ECO:0000256" key="3">
    <source>
        <dbReference type="ARBA" id="ARBA00022553"/>
    </source>
</evidence>
<dbReference type="InterPro" id="IPR003661">
    <property type="entry name" value="HisK_dim/P_dom"/>
</dbReference>
<dbReference type="InterPro" id="IPR011622">
    <property type="entry name" value="7TMR_DISM_rcpt_extracell_dom2"/>
</dbReference>
<dbReference type="STRING" id="716816.BST96_16215"/>
<feature type="transmembrane region" description="Helical" evidence="7">
    <location>
        <begin position="371"/>
        <end position="389"/>
    </location>
</feature>
<accession>A0A1X9NI48</accession>
<dbReference type="CDD" id="cd16922">
    <property type="entry name" value="HATPase_EvgS-ArcB-TorS-like"/>
    <property type="match status" value="1"/>
</dbReference>
<keyword evidence="8" id="KW-0732">Signal</keyword>
<keyword evidence="7" id="KW-1133">Transmembrane helix</keyword>
<dbReference type="InterPro" id="IPR003594">
    <property type="entry name" value="HATPase_dom"/>
</dbReference>
<dbReference type="Gene3D" id="3.40.50.2300">
    <property type="match status" value="2"/>
</dbReference>
<dbReference type="EMBL" id="CP019343">
    <property type="protein sequence ID" value="ARN75515.1"/>
    <property type="molecule type" value="Genomic_DNA"/>
</dbReference>
<gene>
    <name evidence="11" type="ORF">BST96_16215</name>
</gene>
<dbReference type="AlphaFoldDB" id="A0A1X9NI48"/>
<name>A0A1X9NI48_9GAMM</name>
<evidence type="ECO:0000256" key="1">
    <source>
        <dbReference type="ARBA" id="ARBA00000085"/>
    </source>
</evidence>
<dbReference type="Pfam" id="PF00512">
    <property type="entry name" value="HisKA"/>
    <property type="match status" value="1"/>
</dbReference>
<dbReference type="EC" id="2.7.13.3" evidence="2"/>
<evidence type="ECO:0000313" key="11">
    <source>
        <dbReference type="EMBL" id="ARN75515.1"/>
    </source>
</evidence>
<feature type="transmembrane region" description="Helical" evidence="7">
    <location>
        <begin position="189"/>
        <end position="210"/>
    </location>
</feature>
<evidence type="ECO:0000256" key="2">
    <source>
        <dbReference type="ARBA" id="ARBA00012438"/>
    </source>
</evidence>
<feature type="signal peptide" evidence="8">
    <location>
        <begin position="1"/>
        <end position="21"/>
    </location>
</feature>
<feature type="transmembrane region" description="Helical" evidence="7">
    <location>
        <begin position="253"/>
        <end position="273"/>
    </location>
</feature>
<dbReference type="OrthoDB" id="6187449at2"/>
<keyword evidence="4" id="KW-0902">Two-component regulatory system</keyword>
<dbReference type="FunFam" id="3.30.565.10:FF:000010">
    <property type="entry name" value="Sensor histidine kinase RcsC"/>
    <property type="match status" value="1"/>
</dbReference>
<dbReference type="Pfam" id="PF07695">
    <property type="entry name" value="7TMR-DISM_7TM"/>
    <property type="match status" value="1"/>
</dbReference>
<dbReference type="Proteomes" id="UP000193450">
    <property type="component" value="Chromosome"/>
</dbReference>
<keyword evidence="7" id="KW-0472">Membrane</keyword>
<dbReference type="Pfam" id="PF00072">
    <property type="entry name" value="Response_reg"/>
    <property type="match status" value="2"/>
</dbReference>
<dbReference type="Gene3D" id="1.10.287.130">
    <property type="match status" value="1"/>
</dbReference>
<feature type="coiled-coil region" evidence="6">
    <location>
        <begin position="392"/>
        <end position="431"/>
    </location>
</feature>
<comment type="catalytic activity">
    <reaction evidence="1">
        <text>ATP + protein L-histidine = ADP + protein N-phospho-L-histidine.</text>
        <dbReference type="EC" id="2.7.13.3"/>
    </reaction>
</comment>
<evidence type="ECO:0000259" key="9">
    <source>
        <dbReference type="PROSITE" id="PS50109"/>
    </source>
</evidence>
<feature type="transmembrane region" description="Helical" evidence="7">
    <location>
        <begin position="285"/>
        <end position="302"/>
    </location>
</feature>
<dbReference type="SUPFAM" id="SSF52172">
    <property type="entry name" value="CheY-like"/>
    <property type="match status" value="2"/>
</dbReference>
<sequence>MRLLFSIIAASFLLFGSSAHANAIDLSQSGNTLQLNPLLDYLYDQEQSYHLGQIADPELSTELPWQDGQQRDRQLITQPGLYWFKGVLNNPSSQSITITLQTEYPSINVADLYLIDSSNTIETLYADAGMDDRFDNRPTPHRNLVNTLTLPANSRVTVVWRIYSEPLFQFRVTAWEPGHFTEYEQHRQMLYGMLYGILVVMALYNLFLYISTHQKSYIYYVLYVASAAYLIAADQGHIYQYIATDKAWAKLPIYALAYSFNILMFSQFCIYFLNLKKHSKALLKTIRLLSVIAALSIIVVIASNSLIALFLGLATTTALFAAALSSGVIVRKAGVISAGHFVIAIMILVFSLVADNMATVGLIRANGFTESLGAMGITLMLVFFSLALADRINQLQKESREAGRSMAKANEEKLKARTELLKSQMERIQLEQSSSEARLESRSKSDFLATMSHEIRTPMNHVLEKTELMKSTKLSDQQTQYLNTIERSSQSLLSIINDLQDFAKIEAGQMALDVASFNLETLLDDCISTFSLRAMEKKINFIADLEPGIEPVLKGDATKLRQIILNLLSNAFKFTEQGDILLKVSSTSKTSINCVELKFEIQDSGIGLTKAEQQRLFTPFQHADETTYGRYGGSGLGLAIGKQLAELMDGTIGVSSEAGHGSTFWFTARLLIDEHPDSSLLREKSSKLAGQRLLLLDPNPVSADIIARLLSSWKMDVVTATDVDHAQQQLSRALEEQQPFTVILAEYQLEGGNSLALAQQIQTNHKDCNFVLMATSRKLGSSTELSEAGIEIMLEKPVTNALLHDALTQAIVPPQQKAQQEAAIAVSTKTLTVLLAEDNQVNQLVIQGLLKKLNIIPDIAANGLQALHHYEQNDYDLILMDCEMPEMDGYEASHQIRAKEQQSGQSKVTIIALSAHARSDHKARALEAGMDAYLTKPITLNDLINALEAENLLLPENTQNPTAE</sequence>
<feature type="domain" description="Response regulatory" evidence="10">
    <location>
        <begin position="832"/>
        <end position="951"/>
    </location>
</feature>
<dbReference type="InterPro" id="IPR036890">
    <property type="entry name" value="HATPase_C_sf"/>
</dbReference>
<dbReference type="Gene3D" id="2.60.40.2380">
    <property type="match status" value="1"/>
</dbReference>
<evidence type="ECO:0000256" key="6">
    <source>
        <dbReference type="SAM" id="Coils"/>
    </source>
</evidence>
<dbReference type="InterPro" id="IPR011623">
    <property type="entry name" value="7TMR_DISM_rcpt_extracell_dom1"/>
</dbReference>